<gene>
    <name evidence="13" type="ORF">COW98_03750</name>
</gene>
<protein>
    <recommendedName>
        <fullName evidence="15">Penicillin-binding protein 2</fullName>
    </recommendedName>
</protein>
<evidence type="ECO:0000256" key="7">
    <source>
        <dbReference type="ARBA" id="ARBA00022989"/>
    </source>
</evidence>
<dbReference type="PANTHER" id="PTHR30627:SF2">
    <property type="entry name" value="PEPTIDOGLYCAN D,D-TRANSPEPTIDASE MRDA"/>
    <property type="match status" value="1"/>
</dbReference>
<keyword evidence="5" id="KW-0133">Cell shape</keyword>
<dbReference type="PANTHER" id="PTHR30627">
    <property type="entry name" value="PEPTIDOGLYCAN D,D-TRANSPEPTIDASE"/>
    <property type="match status" value="1"/>
</dbReference>
<evidence type="ECO:0000256" key="8">
    <source>
        <dbReference type="ARBA" id="ARBA00023136"/>
    </source>
</evidence>
<evidence type="ECO:0000256" key="10">
    <source>
        <dbReference type="SAM" id="Phobius"/>
    </source>
</evidence>
<evidence type="ECO:0008006" key="15">
    <source>
        <dbReference type="Google" id="ProtNLM"/>
    </source>
</evidence>
<dbReference type="Pfam" id="PF03717">
    <property type="entry name" value="PBP_dimer"/>
    <property type="match status" value="1"/>
</dbReference>
<evidence type="ECO:0000313" key="14">
    <source>
        <dbReference type="Proteomes" id="UP000231021"/>
    </source>
</evidence>
<reference evidence="13 14" key="1">
    <citation type="submission" date="2017-09" db="EMBL/GenBank/DDBJ databases">
        <title>Depth-based differentiation of microbial function through sediment-hosted aquifers and enrichment of novel symbionts in the deep terrestrial subsurface.</title>
        <authorList>
            <person name="Probst A.J."/>
            <person name="Ladd B."/>
            <person name="Jarett J.K."/>
            <person name="Geller-Mcgrath D.E."/>
            <person name="Sieber C.M."/>
            <person name="Emerson J.B."/>
            <person name="Anantharaman K."/>
            <person name="Thomas B.C."/>
            <person name="Malmstrom R."/>
            <person name="Stieglmeier M."/>
            <person name="Klingl A."/>
            <person name="Woyke T."/>
            <person name="Ryan C.M."/>
            <person name="Banfield J.F."/>
        </authorList>
    </citation>
    <scope>NUCLEOTIDE SEQUENCE [LARGE SCALE GENOMIC DNA]</scope>
    <source>
        <strain evidence="13">CG22_combo_CG10-13_8_21_14_all_35_9</strain>
    </source>
</reference>
<keyword evidence="6" id="KW-0573">Peptidoglycan synthesis</keyword>
<dbReference type="EMBL" id="PCTB01000074">
    <property type="protein sequence ID" value="PIP62492.1"/>
    <property type="molecule type" value="Genomic_DNA"/>
</dbReference>
<dbReference type="InterPro" id="IPR005311">
    <property type="entry name" value="PBP_dimer"/>
</dbReference>
<dbReference type="Proteomes" id="UP000231021">
    <property type="component" value="Unassembled WGS sequence"/>
</dbReference>
<organism evidence="13 14">
    <name type="scientific">Candidatus Roizmanbacteria bacterium CG22_combo_CG10-13_8_21_14_all_35_9</name>
    <dbReference type="NCBI Taxonomy" id="1974861"/>
    <lineage>
        <taxon>Bacteria</taxon>
        <taxon>Candidatus Roizmaniibacteriota</taxon>
    </lineage>
</organism>
<dbReference type="Gene3D" id="3.90.1310.10">
    <property type="entry name" value="Penicillin-binding protein 2a (Domain 2)"/>
    <property type="match status" value="1"/>
</dbReference>
<evidence type="ECO:0000259" key="11">
    <source>
        <dbReference type="Pfam" id="PF00905"/>
    </source>
</evidence>
<evidence type="ECO:0000256" key="9">
    <source>
        <dbReference type="ARBA" id="ARBA00023316"/>
    </source>
</evidence>
<evidence type="ECO:0000313" key="13">
    <source>
        <dbReference type="EMBL" id="PIP62492.1"/>
    </source>
</evidence>
<accession>A0A2H0BXV1</accession>
<evidence type="ECO:0000256" key="2">
    <source>
        <dbReference type="ARBA" id="ARBA00004236"/>
    </source>
</evidence>
<name>A0A2H0BXV1_9BACT</name>
<evidence type="ECO:0000256" key="6">
    <source>
        <dbReference type="ARBA" id="ARBA00022984"/>
    </source>
</evidence>
<dbReference type="Pfam" id="PF00905">
    <property type="entry name" value="Transpeptidase"/>
    <property type="match status" value="1"/>
</dbReference>
<dbReference type="InterPro" id="IPR036138">
    <property type="entry name" value="PBP_dimer_sf"/>
</dbReference>
<keyword evidence="9" id="KW-0961">Cell wall biogenesis/degradation</keyword>
<evidence type="ECO:0000256" key="1">
    <source>
        <dbReference type="ARBA" id="ARBA00004167"/>
    </source>
</evidence>
<dbReference type="AlphaFoldDB" id="A0A2H0BXV1"/>
<dbReference type="InterPro" id="IPR001460">
    <property type="entry name" value="PCN-bd_Tpept"/>
</dbReference>
<dbReference type="InterPro" id="IPR050515">
    <property type="entry name" value="Beta-lactam/transpept"/>
</dbReference>
<keyword evidence="7 10" id="KW-1133">Transmembrane helix</keyword>
<evidence type="ECO:0000256" key="5">
    <source>
        <dbReference type="ARBA" id="ARBA00022960"/>
    </source>
</evidence>
<dbReference type="SUPFAM" id="SSF56601">
    <property type="entry name" value="beta-lactamase/transpeptidase-like"/>
    <property type="match status" value="1"/>
</dbReference>
<feature type="domain" description="Penicillin-binding protein transpeptidase" evidence="11">
    <location>
        <begin position="207"/>
        <end position="522"/>
    </location>
</feature>
<dbReference type="SUPFAM" id="SSF56519">
    <property type="entry name" value="Penicillin binding protein dimerisation domain"/>
    <property type="match status" value="1"/>
</dbReference>
<dbReference type="Gene3D" id="3.40.710.10">
    <property type="entry name" value="DD-peptidase/beta-lactamase superfamily"/>
    <property type="match status" value="1"/>
</dbReference>
<dbReference type="GO" id="GO:0008658">
    <property type="term" value="F:penicillin binding"/>
    <property type="evidence" value="ECO:0007669"/>
    <property type="project" value="InterPro"/>
</dbReference>
<proteinExistence type="predicted"/>
<dbReference type="InterPro" id="IPR012338">
    <property type="entry name" value="Beta-lactam/transpept-like"/>
</dbReference>
<evidence type="ECO:0000256" key="3">
    <source>
        <dbReference type="ARBA" id="ARBA00022475"/>
    </source>
</evidence>
<keyword evidence="4 10" id="KW-0812">Transmembrane</keyword>
<dbReference type="GO" id="GO:0071555">
    <property type="term" value="P:cell wall organization"/>
    <property type="evidence" value="ECO:0007669"/>
    <property type="project" value="TreeGrafter"/>
</dbReference>
<sequence length="529" mass="59750">MVKDILLVNHMKINFFLFFYLFFIFIFFLIFFIRLFQLTIVKGNYYWTLSENNRLREIIIEPERGEIFDRKGFSLVKNTPADIPHLEKYLQKKNLEMIKSPRVYQLPEIIAPFIGYQQLADQQDLINDNCQHKLKPGEKVGKKGVEKLLDCDLRGIEGKMLVEIDAQGKFLRLVNLIPSQPGNNIKLSLDLELQKKAYDLVKDKKAAVVALKPKTGEILVLVSTPSFNPAETIANYFSDKNKPLFNRATEGVYPPGSLFKLIIATAALEEGAINEKTQIEDTGILHAGSLTFGNWYYLQYGKTEGMVDIVKAIRRSNDIFFYKAGEKTGVNKIKKWAEIFGLGKATGIGLDEEEGLIPSAFWKEETIKDRWYLGDTYNLSIGQGYVGVTPLQMAMVTSVFANNGYLCQPKLLKDEKPNCKKLPISQKTLNLVREGMKEACSPGGTGWPLFEFKIKNEKGKIEQIQTACKTGTAETPDKTGQPHAWITVFAPYENPEIVLTILIEEGGQGSDVAGPIAKELLKTYFERSQ</sequence>
<dbReference type="GO" id="GO:0005886">
    <property type="term" value="C:plasma membrane"/>
    <property type="evidence" value="ECO:0007669"/>
    <property type="project" value="TreeGrafter"/>
</dbReference>
<feature type="domain" description="Penicillin-binding protein dimerisation" evidence="12">
    <location>
        <begin position="100"/>
        <end position="172"/>
    </location>
</feature>
<keyword evidence="8 10" id="KW-0472">Membrane</keyword>
<comment type="caution">
    <text evidence="13">The sequence shown here is derived from an EMBL/GenBank/DDBJ whole genome shotgun (WGS) entry which is preliminary data.</text>
</comment>
<evidence type="ECO:0000259" key="12">
    <source>
        <dbReference type="Pfam" id="PF03717"/>
    </source>
</evidence>
<keyword evidence="3" id="KW-1003">Cell membrane</keyword>
<comment type="subcellular location">
    <subcellularLocation>
        <location evidence="2">Cell membrane</location>
    </subcellularLocation>
    <subcellularLocation>
        <location evidence="1">Membrane</location>
        <topology evidence="1">Single-pass membrane protein</topology>
    </subcellularLocation>
</comment>
<evidence type="ECO:0000256" key="4">
    <source>
        <dbReference type="ARBA" id="ARBA00022692"/>
    </source>
</evidence>
<feature type="transmembrane region" description="Helical" evidence="10">
    <location>
        <begin position="15"/>
        <end position="36"/>
    </location>
</feature>